<dbReference type="EMBL" id="RFFH01000010">
    <property type="protein sequence ID" value="RMI30338.1"/>
    <property type="molecule type" value="Genomic_DNA"/>
</dbReference>
<dbReference type="AlphaFoldDB" id="A0A3M2L727"/>
<keyword evidence="3" id="KW-1185">Reference proteome</keyword>
<comment type="caution">
    <text evidence="2">The sequence shown here is derived from an EMBL/GenBank/DDBJ whole genome shotgun (WGS) entry which is preliminary data.</text>
</comment>
<organism evidence="2 3">
    <name type="scientific">Nocardia stercoris</name>
    <dbReference type="NCBI Taxonomy" id="2483361"/>
    <lineage>
        <taxon>Bacteria</taxon>
        <taxon>Bacillati</taxon>
        <taxon>Actinomycetota</taxon>
        <taxon>Actinomycetes</taxon>
        <taxon>Mycobacteriales</taxon>
        <taxon>Nocardiaceae</taxon>
        <taxon>Nocardia</taxon>
    </lineage>
</organism>
<name>A0A3M2L727_9NOCA</name>
<sequence length="68" mass="6658">MKYPGDVVRVPCKYPASARRPAPRPGAGNEAAAMVRSGIAAVVMSGTAAVVMSGAVAVVMSGTAAVVA</sequence>
<accession>A0A3M2L727</accession>
<gene>
    <name evidence="2" type="ORF">EBN03_22080</name>
</gene>
<protein>
    <submittedName>
        <fullName evidence="2">Uncharacterized protein</fullName>
    </submittedName>
</protein>
<keyword evidence="1" id="KW-0472">Membrane</keyword>
<proteinExistence type="predicted"/>
<feature type="transmembrane region" description="Helical" evidence="1">
    <location>
        <begin position="39"/>
        <end position="67"/>
    </location>
</feature>
<evidence type="ECO:0000313" key="2">
    <source>
        <dbReference type="EMBL" id="RMI30338.1"/>
    </source>
</evidence>
<evidence type="ECO:0000313" key="3">
    <source>
        <dbReference type="Proteomes" id="UP000279275"/>
    </source>
</evidence>
<keyword evidence="1" id="KW-1133">Transmembrane helix</keyword>
<keyword evidence="1" id="KW-0812">Transmembrane</keyword>
<dbReference type="Proteomes" id="UP000279275">
    <property type="component" value="Unassembled WGS sequence"/>
</dbReference>
<reference evidence="2 3" key="1">
    <citation type="submission" date="2018-10" db="EMBL/GenBank/DDBJ databases">
        <title>Isolation from cow dung.</title>
        <authorList>
            <person name="Ling L."/>
        </authorList>
    </citation>
    <scope>NUCLEOTIDE SEQUENCE [LARGE SCALE GENOMIC DNA]</scope>
    <source>
        <strain evidence="2 3">NEAU-LL90</strain>
    </source>
</reference>
<dbReference type="RefSeq" id="WP_147471665.1">
    <property type="nucleotide sequence ID" value="NZ_RFFH01000010.1"/>
</dbReference>
<evidence type="ECO:0000256" key="1">
    <source>
        <dbReference type="SAM" id="Phobius"/>
    </source>
</evidence>